<keyword evidence="1" id="KW-1277">Toxin-antitoxin system</keyword>
<keyword evidence="2" id="KW-0540">Nuclease</keyword>
<dbReference type="AlphaFoldDB" id="A0A511MBH9"/>
<keyword evidence="8" id="KW-1185">Reference proteome</keyword>
<gene>
    <name evidence="7" type="ORF">NN4_20660</name>
</gene>
<dbReference type="InterPro" id="IPR029060">
    <property type="entry name" value="PIN-like_dom_sf"/>
</dbReference>
<dbReference type="Pfam" id="PF01850">
    <property type="entry name" value="PIN"/>
    <property type="match status" value="1"/>
</dbReference>
<keyword evidence="5" id="KW-0460">Magnesium</keyword>
<evidence type="ECO:0000313" key="7">
    <source>
        <dbReference type="EMBL" id="GEM37547.1"/>
    </source>
</evidence>
<name>A0A511MBH9_9NOCA</name>
<dbReference type="EMBL" id="BJXA01000010">
    <property type="protein sequence ID" value="GEM37547.1"/>
    <property type="molecule type" value="Genomic_DNA"/>
</dbReference>
<protein>
    <recommendedName>
        <fullName evidence="6">PIN domain-containing protein</fullName>
    </recommendedName>
</protein>
<evidence type="ECO:0000256" key="5">
    <source>
        <dbReference type="ARBA" id="ARBA00022842"/>
    </source>
</evidence>
<evidence type="ECO:0000259" key="6">
    <source>
        <dbReference type="Pfam" id="PF01850"/>
    </source>
</evidence>
<dbReference type="InterPro" id="IPR002716">
    <property type="entry name" value="PIN_dom"/>
</dbReference>
<evidence type="ECO:0000256" key="1">
    <source>
        <dbReference type="ARBA" id="ARBA00022649"/>
    </source>
</evidence>
<evidence type="ECO:0000256" key="2">
    <source>
        <dbReference type="ARBA" id="ARBA00022722"/>
    </source>
</evidence>
<dbReference type="Gene3D" id="3.40.50.1010">
    <property type="entry name" value="5'-nuclease"/>
    <property type="match status" value="1"/>
</dbReference>
<dbReference type="GO" id="GO:0004518">
    <property type="term" value="F:nuclease activity"/>
    <property type="evidence" value="ECO:0007669"/>
    <property type="project" value="UniProtKB-KW"/>
</dbReference>
<dbReference type="GO" id="GO:0016787">
    <property type="term" value="F:hydrolase activity"/>
    <property type="evidence" value="ECO:0007669"/>
    <property type="project" value="UniProtKB-KW"/>
</dbReference>
<evidence type="ECO:0000256" key="3">
    <source>
        <dbReference type="ARBA" id="ARBA00022723"/>
    </source>
</evidence>
<accession>A0A511MBH9</accession>
<organism evidence="7 8">
    <name type="scientific">Nocardia ninae NBRC 108245</name>
    <dbReference type="NCBI Taxonomy" id="1210091"/>
    <lineage>
        <taxon>Bacteria</taxon>
        <taxon>Bacillati</taxon>
        <taxon>Actinomycetota</taxon>
        <taxon>Actinomycetes</taxon>
        <taxon>Mycobacteriales</taxon>
        <taxon>Nocardiaceae</taxon>
        <taxon>Nocardia</taxon>
    </lineage>
</organism>
<dbReference type="Proteomes" id="UP000321424">
    <property type="component" value="Unassembled WGS sequence"/>
</dbReference>
<dbReference type="RefSeq" id="WP_147129674.1">
    <property type="nucleotide sequence ID" value="NZ_BJXA01000010.1"/>
</dbReference>
<dbReference type="OrthoDB" id="5184258at2"/>
<dbReference type="GO" id="GO:0046872">
    <property type="term" value="F:metal ion binding"/>
    <property type="evidence" value="ECO:0007669"/>
    <property type="project" value="UniProtKB-KW"/>
</dbReference>
<sequence length="144" mass="16209">MIVIADTSGLVVAFNKVEREHVETKRSMQRAALVVASPLILHEIEHIITRDLNRSAAHGINDWILAQERTGRFLVPGIGSGLIRKARRIQNHYMSLCLDLADALNVVLAAEFETNTMLTLDRRDFRAIRPLTGAKAFRLLPDDR</sequence>
<keyword evidence="3" id="KW-0479">Metal-binding</keyword>
<evidence type="ECO:0000256" key="4">
    <source>
        <dbReference type="ARBA" id="ARBA00022801"/>
    </source>
</evidence>
<dbReference type="SUPFAM" id="SSF88723">
    <property type="entry name" value="PIN domain-like"/>
    <property type="match status" value="1"/>
</dbReference>
<evidence type="ECO:0000313" key="8">
    <source>
        <dbReference type="Proteomes" id="UP000321424"/>
    </source>
</evidence>
<reference evidence="7 8" key="1">
    <citation type="submission" date="2019-07" db="EMBL/GenBank/DDBJ databases">
        <title>Whole genome shotgun sequence of Nocardia ninae NBRC 108245.</title>
        <authorList>
            <person name="Hosoyama A."/>
            <person name="Uohara A."/>
            <person name="Ohji S."/>
            <person name="Ichikawa N."/>
        </authorList>
    </citation>
    <scope>NUCLEOTIDE SEQUENCE [LARGE SCALE GENOMIC DNA]</scope>
    <source>
        <strain evidence="7 8">NBRC 108245</strain>
    </source>
</reference>
<feature type="domain" description="PIN" evidence="6">
    <location>
        <begin position="4"/>
        <end position="128"/>
    </location>
</feature>
<keyword evidence="4" id="KW-0378">Hydrolase</keyword>
<comment type="caution">
    <text evidence="7">The sequence shown here is derived from an EMBL/GenBank/DDBJ whole genome shotgun (WGS) entry which is preliminary data.</text>
</comment>
<proteinExistence type="predicted"/>